<dbReference type="EC" id="3.1.26.-" evidence="7"/>
<gene>
    <name evidence="7" type="primary">rng</name>
    <name evidence="7" type="ORF">CLLU_12540</name>
</gene>
<dbReference type="GO" id="GO:0003723">
    <property type="term" value="F:RNA binding"/>
    <property type="evidence" value="ECO:0007669"/>
    <property type="project" value="UniProtKB-KW"/>
</dbReference>
<accession>A0A2T0BPK5</accession>
<keyword evidence="8" id="KW-1185">Reference proteome</keyword>
<dbReference type="Proteomes" id="UP000237798">
    <property type="component" value="Unassembled WGS sequence"/>
</dbReference>
<dbReference type="PANTHER" id="PTHR30001:SF0">
    <property type="entry name" value="RIBONUCLEASE G"/>
    <property type="match status" value="1"/>
</dbReference>
<dbReference type="CDD" id="cd04453">
    <property type="entry name" value="S1_RNase_E"/>
    <property type="match status" value="1"/>
</dbReference>
<dbReference type="PANTHER" id="PTHR30001">
    <property type="entry name" value="RIBONUCLEASE"/>
    <property type="match status" value="1"/>
</dbReference>
<keyword evidence="5" id="KW-0694">RNA-binding</keyword>
<evidence type="ECO:0000313" key="8">
    <source>
        <dbReference type="Proteomes" id="UP000237798"/>
    </source>
</evidence>
<dbReference type="InterPro" id="IPR012340">
    <property type="entry name" value="NA-bd_OB-fold"/>
</dbReference>
<evidence type="ECO:0000256" key="4">
    <source>
        <dbReference type="ARBA" id="ARBA00022842"/>
    </source>
</evidence>
<feature type="domain" description="RNA-binding protein AU-1/Ribonuclease E/G" evidence="6">
    <location>
        <begin position="105"/>
        <end position="370"/>
    </location>
</feature>
<comment type="cofactor">
    <cofactor evidence="1">
        <name>Mg(2+)</name>
        <dbReference type="ChEBI" id="CHEBI:18420"/>
    </cofactor>
</comment>
<dbReference type="EMBL" id="PVXP01000012">
    <property type="protein sequence ID" value="PRR85765.1"/>
    <property type="molecule type" value="Genomic_DNA"/>
</dbReference>
<evidence type="ECO:0000256" key="5">
    <source>
        <dbReference type="ARBA" id="ARBA00022884"/>
    </source>
</evidence>
<evidence type="ECO:0000313" key="7">
    <source>
        <dbReference type="EMBL" id="PRR85765.1"/>
    </source>
</evidence>
<evidence type="ECO:0000256" key="1">
    <source>
        <dbReference type="ARBA" id="ARBA00001946"/>
    </source>
</evidence>
<proteinExistence type="predicted"/>
<dbReference type="Pfam" id="PF10150">
    <property type="entry name" value="RNase_E_G"/>
    <property type="match status" value="1"/>
</dbReference>
<dbReference type="GO" id="GO:0046872">
    <property type="term" value="F:metal ion binding"/>
    <property type="evidence" value="ECO:0007669"/>
    <property type="project" value="UniProtKB-KW"/>
</dbReference>
<dbReference type="AlphaFoldDB" id="A0A2T0BPK5"/>
<comment type="caution">
    <text evidence="7">The sequence shown here is derived from an EMBL/GenBank/DDBJ whole genome shotgun (WGS) entry which is preliminary data.</text>
</comment>
<keyword evidence="3 7" id="KW-0378">Hydrolase</keyword>
<dbReference type="Gene3D" id="2.40.50.140">
    <property type="entry name" value="Nucleic acid-binding proteins"/>
    <property type="match status" value="1"/>
</dbReference>
<organism evidence="7 8">
    <name type="scientific">Clostridium luticellarii</name>
    <dbReference type="NCBI Taxonomy" id="1691940"/>
    <lineage>
        <taxon>Bacteria</taxon>
        <taxon>Bacillati</taxon>
        <taxon>Bacillota</taxon>
        <taxon>Clostridia</taxon>
        <taxon>Eubacteriales</taxon>
        <taxon>Clostridiaceae</taxon>
        <taxon>Clostridium</taxon>
    </lineage>
</organism>
<protein>
    <submittedName>
        <fullName evidence="7">Ribonuclease G</fullName>
        <ecNumber evidence="7">3.1.26.-</ecNumber>
    </submittedName>
</protein>
<evidence type="ECO:0000256" key="2">
    <source>
        <dbReference type="ARBA" id="ARBA00022723"/>
    </source>
</evidence>
<keyword evidence="2" id="KW-0479">Metal-binding</keyword>
<dbReference type="GO" id="GO:0016787">
    <property type="term" value="F:hydrolase activity"/>
    <property type="evidence" value="ECO:0007669"/>
    <property type="project" value="UniProtKB-KW"/>
</dbReference>
<keyword evidence="4" id="KW-0460">Magnesium</keyword>
<evidence type="ECO:0000256" key="3">
    <source>
        <dbReference type="ARBA" id="ARBA00022801"/>
    </source>
</evidence>
<dbReference type="InterPro" id="IPR004659">
    <property type="entry name" value="RNase_E/G"/>
</dbReference>
<dbReference type="GO" id="GO:0006364">
    <property type="term" value="P:rRNA processing"/>
    <property type="evidence" value="ECO:0007669"/>
    <property type="project" value="TreeGrafter"/>
</dbReference>
<dbReference type="GO" id="GO:0004540">
    <property type="term" value="F:RNA nuclease activity"/>
    <property type="evidence" value="ECO:0007669"/>
    <property type="project" value="InterPro"/>
</dbReference>
<dbReference type="GO" id="GO:0005737">
    <property type="term" value="C:cytoplasm"/>
    <property type="evidence" value="ECO:0007669"/>
    <property type="project" value="TreeGrafter"/>
</dbReference>
<dbReference type="InterPro" id="IPR019307">
    <property type="entry name" value="RNA-bd_AU-1/RNase_E/G"/>
</dbReference>
<dbReference type="OrthoDB" id="9804278at2"/>
<dbReference type="SUPFAM" id="SSF50249">
    <property type="entry name" value="Nucleic acid-binding proteins"/>
    <property type="match status" value="1"/>
</dbReference>
<sequence length="479" mass="55252">MREIFVERNGGLLRIIIRQNGILKECLIEEQKGDAYPGEVYNGVVKNIVPAIKCAFIDIGCGKNAYMYMDSKFKNLNLKKGEKLLVQVVKESYGKKGAKVVNSISIPGKYCVLDDFIHNVQFSKKIDDRDFKNRIAKNIKLPADVGVMIRTDAQNVNVDAVNNEINKLYEDYSSIEKKGRYSLKPGLIFESGGILGETLRDKLNDDKFKIYVDNEKDYACVQNFLRYVCNVDVELILHQDNRNLFSYYNLEKEILKLRNSRVELSCGGYIIINRTEAMFVIDVNSGKNTKNNTMNKTVLSTNLQAAEEISRQIILRNLNGIILIDFIDMDRQEDKERVLCKLKSGFSNDKNKILIYDFTELNLVQIARRRKGKPIYDYIEENCACCSGIGKKIKLSYMVLLIGNEILNMSREKNIKNIHIQINSYYKKEIEKDLQGFVKNIGADNMTVYITYKDKLFMYKLEPLVFESQLEQLEMFKVN</sequence>
<name>A0A2T0BPK5_9CLOT</name>
<evidence type="ECO:0000259" key="6">
    <source>
        <dbReference type="Pfam" id="PF10150"/>
    </source>
</evidence>
<reference evidence="7 8" key="1">
    <citation type="submission" date="2018-03" db="EMBL/GenBank/DDBJ databases">
        <title>Genome sequence of Clostridium luticellarii DSM 29923.</title>
        <authorList>
            <person name="Poehlein A."/>
            <person name="Daniel R."/>
        </authorList>
    </citation>
    <scope>NUCLEOTIDE SEQUENCE [LARGE SCALE GENOMIC DNA]</scope>
    <source>
        <strain evidence="7 8">DSM 29923</strain>
    </source>
</reference>
<dbReference type="RefSeq" id="WP_106008716.1">
    <property type="nucleotide sequence ID" value="NZ_JALCPJ010000032.1"/>
</dbReference>